<reference evidence="2" key="1">
    <citation type="submission" date="2022-06" db="EMBL/GenBank/DDBJ databases">
        <title>New cyanobacteria of genus Symplocastrum in benthos of Lake Baikal.</title>
        <authorList>
            <person name="Sorokovikova E."/>
            <person name="Tikhonova I."/>
            <person name="Krasnopeev A."/>
            <person name="Evseev P."/>
            <person name="Gladkikh A."/>
            <person name="Belykh O."/>
        </authorList>
    </citation>
    <scope>NUCLEOTIDE SEQUENCE</scope>
    <source>
        <strain evidence="2">BBK-W-15</strain>
    </source>
</reference>
<feature type="domain" description="Exostosin GT47" evidence="1">
    <location>
        <begin position="219"/>
        <end position="319"/>
    </location>
</feature>
<proteinExistence type="predicted"/>
<dbReference type="InterPro" id="IPR040911">
    <property type="entry name" value="Exostosin_GT47"/>
</dbReference>
<dbReference type="Proteomes" id="UP001204953">
    <property type="component" value="Unassembled WGS sequence"/>
</dbReference>
<name>A0AAE3GX45_9CYAN</name>
<dbReference type="Pfam" id="PF03016">
    <property type="entry name" value="Exostosin_GT47"/>
    <property type="match status" value="1"/>
</dbReference>
<dbReference type="PANTHER" id="PTHR11062">
    <property type="entry name" value="EXOSTOSIN HEPARAN SULFATE GLYCOSYLTRANSFERASE -RELATED"/>
    <property type="match status" value="1"/>
</dbReference>
<keyword evidence="3" id="KW-1185">Reference proteome</keyword>
<sequence>MKLKIFSDPNYLSKGENPNTLLTPFWRQPPTTPQPTWNRALENYSAIAPTCFEMVPIAEADFAILPDDWLKIRTYLWRNKINQSALAIAREFAQKIEEAGKPLIVFFSGDCSDEEIPIKNAFIFRQSPYRSQQKPQEFAFPAWCEDLVQHYLNNQLPIRQKSDQPVVGFCGLVQSDSWQTKLKTLVYEGAMLTKYHKMKVSPYKGHILRERAINILTDNPSIKTNFLPQYTKNFLNHQLSTEQKSKARLEFVQNIAESDYILCCRGAGNFSFRLYETLCCGRIPIFIDTDCILPYEFAIDWKKYCILVDEKELPQIADKIAEFHDKLSPQEFIDLQYECRKLWKEWLSPEGFFTNFYRHFEPGIS</sequence>
<dbReference type="GO" id="GO:0016757">
    <property type="term" value="F:glycosyltransferase activity"/>
    <property type="evidence" value="ECO:0007669"/>
    <property type="project" value="InterPro"/>
</dbReference>
<accession>A0AAE3GX45</accession>
<dbReference type="EMBL" id="JAMZMM010000379">
    <property type="protein sequence ID" value="MCP2731697.1"/>
    <property type="molecule type" value="Genomic_DNA"/>
</dbReference>
<evidence type="ECO:0000313" key="2">
    <source>
        <dbReference type="EMBL" id="MCP2731697.1"/>
    </source>
</evidence>
<dbReference type="InterPro" id="IPR004263">
    <property type="entry name" value="Exostosin"/>
</dbReference>
<protein>
    <submittedName>
        <fullName evidence="2">Glycosyltransferase family 47 protein</fullName>
    </submittedName>
</protein>
<evidence type="ECO:0000313" key="3">
    <source>
        <dbReference type="Proteomes" id="UP001204953"/>
    </source>
</evidence>
<gene>
    <name evidence="2" type="ORF">NJ959_25025</name>
</gene>
<comment type="caution">
    <text evidence="2">The sequence shown here is derived from an EMBL/GenBank/DDBJ whole genome shotgun (WGS) entry which is preliminary data.</text>
</comment>
<organism evidence="2 3">
    <name type="scientific">Limnofasciculus baicalensis BBK-W-15</name>
    <dbReference type="NCBI Taxonomy" id="2699891"/>
    <lineage>
        <taxon>Bacteria</taxon>
        <taxon>Bacillati</taxon>
        <taxon>Cyanobacteriota</taxon>
        <taxon>Cyanophyceae</taxon>
        <taxon>Coleofasciculales</taxon>
        <taxon>Coleofasciculaceae</taxon>
        <taxon>Limnofasciculus</taxon>
        <taxon>Limnofasciculus baicalensis</taxon>
    </lineage>
</organism>
<evidence type="ECO:0000259" key="1">
    <source>
        <dbReference type="Pfam" id="PF03016"/>
    </source>
</evidence>
<dbReference type="AlphaFoldDB" id="A0AAE3GX45"/>
<dbReference type="RefSeq" id="WP_254014430.1">
    <property type="nucleotide sequence ID" value="NZ_JAMZMM010000379.1"/>
</dbReference>